<comment type="caution">
    <text evidence="2">The sequence shown here is derived from an EMBL/GenBank/DDBJ whole genome shotgun (WGS) entry which is preliminary data.</text>
</comment>
<name>A0A939JLW3_9ACTN</name>
<dbReference type="RefSeq" id="WP_206967638.1">
    <property type="nucleotide sequence ID" value="NZ_JAFLRJ010000363.1"/>
</dbReference>
<gene>
    <name evidence="2" type="ORF">J0695_30930</name>
</gene>
<dbReference type="Pfam" id="PF07081">
    <property type="entry name" value="DUF1349"/>
    <property type="match status" value="1"/>
</dbReference>
<dbReference type="PANTHER" id="PTHR35332:SF2">
    <property type="entry name" value="REGULATION OF ENOLASE PROTEIN 1"/>
    <property type="match status" value="1"/>
</dbReference>
<keyword evidence="3" id="KW-1185">Reference proteome</keyword>
<protein>
    <submittedName>
        <fullName evidence="2">DUF1349 domain-containing protein</fullName>
    </submittedName>
</protein>
<dbReference type="PANTHER" id="PTHR35332">
    <property type="entry name" value="REGULATION OF ENOLASE PROTEIN 1"/>
    <property type="match status" value="1"/>
</dbReference>
<dbReference type="SUPFAM" id="SSF49899">
    <property type="entry name" value="Concanavalin A-like lectins/glucanases"/>
    <property type="match status" value="1"/>
</dbReference>
<sequence>MTPTVGELPFELREYGPKAPWKYEAGTLSVRTGPREDRFVPPSGESLDPASDAPRLLGTPPAGDFQLIAHVTVDFTGAFDAGLLYLHVSDREWAKLCLERSPDKPTICTVVTRGHSDDANSWVVEGNSVWLRITRTGKAFAFHASLDGETWTFVRVFALGNAESAQVGFMAQAPVGEGCGVSWTG</sequence>
<dbReference type="InterPro" id="IPR009784">
    <property type="entry name" value="DUF1349"/>
</dbReference>
<dbReference type="InterPro" id="IPR013320">
    <property type="entry name" value="ConA-like_dom_sf"/>
</dbReference>
<dbReference type="AlphaFoldDB" id="A0A939JLW3"/>
<dbReference type="EMBL" id="JAFLRJ010000363">
    <property type="protein sequence ID" value="MBO0516154.1"/>
    <property type="molecule type" value="Genomic_DNA"/>
</dbReference>
<evidence type="ECO:0000313" key="3">
    <source>
        <dbReference type="Proteomes" id="UP000664167"/>
    </source>
</evidence>
<feature type="non-terminal residue" evidence="2">
    <location>
        <position position="185"/>
    </location>
</feature>
<dbReference type="Gene3D" id="2.60.120.200">
    <property type="match status" value="1"/>
</dbReference>
<proteinExistence type="predicted"/>
<organism evidence="2 3">
    <name type="scientific">Streptomyces beijiangensis</name>
    <dbReference type="NCBI Taxonomy" id="163361"/>
    <lineage>
        <taxon>Bacteria</taxon>
        <taxon>Bacillati</taxon>
        <taxon>Actinomycetota</taxon>
        <taxon>Actinomycetes</taxon>
        <taxon>Kitasatosporales</taxon>
        <taxon>Streptomycetaceae</taxon>
        <taxon>Streptomyces</taxon>
    </lineage>
</organism>
<dbReference type="Proteomes" id="UP000664167">
    <property type="component" value="Unassembled WGS sequence"/>
</dbReference>
<evidence type="ECO:0000256" key="1">
    <source>
        <dbReference type="SAM" id="MobiDB-lite"/>
    </source>
</evidence>
<reference evidence="2" key="1">
    <citation type="submission" date="2021-03" db="EMBL/GenBank/DDBJ databases">
        <title>Streptomyces poriferae sp. nov., a novel marine sponge-derived Actinobacteria species with anti-MRSA activity.</title>
        <authorList>
            <person name="Sandoval-Powers M."/>
            <person name="Kralova S."/>
            <person name="Nguyen G.-S."/>
            <person name="Fawwal D."/>
            <person name="Degnes K."/>
            <person name="Klinkenberg G."/>
            <person name="Sletta H."/>
            <person name="Wentzel A."/>
            <person name="Liles M.R."/>
        </authorList>
    </citation>
    <scope>NUCLEOTIDE SEQUENCE</scope>
    <source>
        <strain evidence="2">DSM 41794</strain>
    </source>
</reference>
<accession>A0A939JLW3</accession>
<evidence type="ECO:0000313" key="2">
    <source>
        <dbReference type="EMBL" id="MBO0516154.1"/>
    </source>
</evidence>
<feature type="region of interest" description="Disordered" evidence="1">
    <location>
        <begin position="32"/>
        <end position="53"/>
    </location>
</feature>